<accession>A0ACB8EX49</accession>
<keyword evidence="2" id="KW-1185">Reference proteome</keyword>
<dbReference type="EMBL" id="CM037628">
    <property type="protein sequence ID" value="KAH7997083.1"/>
    <property type="molecule type" value="Genomic_DNA"/>
</dbReference>
<evidence type="ECO:0000313" key="1">
    <source>
        <dbReference type="EMBL" id="KAH7997083.1"/>
    </source>
</evidence>
<name>A0ACB8EX49_9SAUR</name>
<sequence>MGKMVNQLSSGTLGSRGNMHSSRSKRKLQHPDLTISNCFLALEKAEDRMRPSEGACCFLLLLLVAELLPGSSGGNNPRYEKFLSQHRDDPRSSFHGRYCDSLMRSRGLTKPECKEVNTFIHGSKRQIRAVCDQEGVPDGELRRSLRPFRVTTCTHRGGSVRPPCEYKENTSPRYIVIGCENGWPVHYDESQIVTTV</sequence>
<evidence type="ECO:0000313" key="2">
    <source>
        <dbReference type="Proteomes" id="UP000827872"/>
    </source>
</evidence>
<protein>
    <submittedName>
        <fullName evidence="1">Uncharacterized protein</fullName>
    </submittedName>
</protein>
<reference evidence="1" key="1">
    <citation type="submission" date="2021-08" db="EMBL/GenBank/DDBJ databases">
        <title>The first chromosome-level gecko genome reveals the dynamic sex chromosomes of Neotropical dwarf geckos (Sphaerodactylidae: Sphaerodactylus).</title>
        <authorList>
            <person name="Pinto B.J."/>
            <person name="Keating S.E."/>
            <person name="Gamble T."/>
        </authorList>
    </citation>
    <scope>NUCLEOTIDE SEQUENCE</scope>
    <source>
        <strain evidence="1">TG3544</strain>
    </source>
</reference>
<gene>
    <name evidence="1" type="ORF">K3G42_013206</name>
</gene>
<proteinExistence type="predicted"/>
<comment type="caution">
    <text evidence="1">The sequence shown here is derived from an EMBL/GenBank/DDBJ whole genome shotgun (WGS) entry which is preliminary data.</text>
</comment>
<organism evidence="1 2">
    <name type="scientific">Sphaerodactylus townsendi</name>
    <dbReference type="NCBI Taxonomy" id="933632"/>
    <lineage>
        <taxon>Eukaryota</taxon>
        <taxon>Metazoa</taxon>
        <taxon>Chordata</taxon>
        <taxon>Craniata</taxon>
        <taxon>Vertebrata</taxon>
        <taxon>Euteleostomi</taxon>
        <taxon>Lepidosauria</taxon>
        <taxon>Squamata</taxon>
        <taxon>Bifurcata</taxon>
        <taxon>Gekkota</taxon>
        <taxon>Sphaerodactylidae</taxon>
        <taxon>Sphaerodactylus</taxon>
    </lineage>
</organism>
<dbReference type="Proteomes" id="UP000827872">
    <property type="component" value="Linkage Group LG15"/>
</dbReference>